<dbReference type="RefSeq" id="WP_131002353.1">
    <property type="nucleotide sequence ID" value="NZ_JBHSZR010000005.1"/>
</dbReference>
<comment type="function">
    <text evidence="1">Catalyzes the NADPH-dependent reduction of ketopantoate into pantoic acid.</text>
</comment>
<evidence type="ECO:0000256" key="3">
    <source>
        <dbReference type="ARBA" id="ARBA00007870"/>
    </source>
</evidence>
<evidence type="ECO:0000256" key="6">
    <source>
        <dbReference type="ARBA" id="ARBA00022655"/>
    </source>
</evidence>
<feature type="domain" description="Ketopantoate reductase N-terminal" evidence="11">
    <location>
        <begin position="3"/>
        <end position="104"/>
    </location>
</feature>
<dbReference type="InterPro" id="IPR036291">
    <property type="entry name" value="NAD(P)-bd_dom_sf"/>
</dbReference>
<dbReference type="GO" id="GO:0015940">
    <property type="term" value="P:pantothenate biosynthetic process"/>
    <property type="evidence" value="ECO:0007669"/>
    <property type="project" value="UniProtKB-UniPathway"/>
</dbReference>
<dbReference type="Pfam" id="PF02558">
    <property type="entry name" value="ApbA"/>
    <property type="match status" value="1"/>
</dbReference>
<protein>
    <recommendedName>
        <fullName evidence="5">2-dehydropantoate 2-reductase</fullName>
        <ecNumber evidence="4">1.1.1.169</ecNumber>
    </recommendedName>
    <alternativeName>
        <fullName evidence="9">Ketopantoate reductase</fullName>
    </alternativeName>
</protein>
<comment type="catalytic activity">
    <reaction evidence="10">
        <text>(R)-pantoate + NADP(+) = 2-dehydropantoate + NADPH + H(+)</text>
        <dbReference type="Rhea" id="RHEA:16233"/>
        <dbReference type="ChEBI" id="CHEBI:11561"/>
        <dbReference type="ChEBI" id="CHEBI:15378"/>
        <dbReference type="ChEBI" id="CHEBI:15980"/>
        <dbReference type="ChEBI" id="CHEBI:57783"/>
        <dbReference type="ChEBI" id="CHEBI:58349"/>
        <dbReference type="EC" id="1.1.1.169"/>
    </reaction>
</comment>
<reference evidence="13 14" key="1">
    <citation type="submission" date="2019-02" db="EMBL/GenBank/DDBJ databases">
        <title>Hansschlegelia quercus sp. nov., a novel methylotrophic bacterium from buds of oak (Quercus robur L.).</title>
        <authorList>
            <person name="Agafonova N.V."/>
            <person name="Kaparullina E.N."/>
            <person name="Grouzdev D.S."/>
            <person name="Doronina N.V."/>
        </authorList>
    </citation>
    <scope>NUCLEOTIDE SEQUENCE [LARGE SCALE GENOMIC DNA]</scope>
    <source>
        <strain evidence="13 14">Dub</strain>
    </source>
</reference>
<dbReference type="AlphaFoldDB" id="A0A4V2JEA7"/>
<organism evidence="13 14">
    <name type="scientific">Hansschlegelia quercus</name>
    <dbReference type="NCBI Taxonomy" id="2528245"/>
    <lineage>
        <taxon>Bacteria</taxon>
        <taxon>Pseudomonadati</taxon>
        <taxon>Pseudomonadota</taxon>
        <taxon>Alphaproteobacteria</taxon>
        <taxon>Hyphomicrobiales</taxon>
        <taxon>Methylopilaceae</taxon>
        <taxon>Hansschlegelia</taxon>
    </lineage>
</organism>
<evidence type="ECO:0000256" key="4">
    <source>
        <dbReference type="ARBA" id="ARBA00013014"/>
    </source>
</evidence>
<dbReference type="GO" id="GO:0005737">
    <property type="term" value="C:cytoplasm"/>
    <property type="evidence" value="ECO:0007669"/>
    <property type="project" value="TreeGrafter"/>
</dbReference>
<dbReference type="FunFam" id="1.10.1040.10:FF:000017">
    <property type="entry name" value="2-dehydropantoate 2-reductase"/>
    <property type="match status" value="1"/>
</dbReference>
<evidence type="ECO:0000259" key="12">
    <source>
        <dbReference type="Pfam" id="PF08546"/>
    </source>
</evidence>
<dbReference type="InterPro" id="IPR013328">
    <property type="entry name" value="6PGD_dom2"/>
</dbReference>
<dbReference type="OrthoDB" id="9796561at2"/>
<dbReference type="PANTHER" id="PTHR21708:SF45">
    <property type="entry name" value="2-DEHYDROPANTOATE 2-REDUCTASE"/>
    <property type="match status" value="1"/>
</dbReference>
<keyword evidence="7" id="KW-0521">NADP</keyword>
<dbReference type="Gene3D" id="1.10.1040.10">
    <property type="entry name" value="N-(1-d-carboxylethyl)-l-norvaline Dehydrogenase, domain 2"/>
    <property type="match status" value="1"/>
</dbReference>
<keyword evidence="8" id="KW-0560">Oxidoreductase</keyword>
<evidence type="ECO:0000256" key="7">
    <source>
        <dbReference type="ARBA" id="ARBA00022857"/>
    </source>
</evidence>
<evidence type="ECO:0000256" key="10">
    <source>
        <dbReference type="ARBA" id="ARBA00048793"/>
    </source>
</evidence>
<evidence type="ECO:0000256" key="9">
    <source>
        <dbReference type="ARBA" id="ARBA00032024"/>
    </source>
</evidence>
<keyword evidence="6" id="KW-0566">Pantothenate biosynthesis</keyword>
<dbReference type="InterPro" id="IPR051402">
    <property type="entry name" value="KPR-Related"/>
</dbReference>
<dbReference type="EMBL" id="SIUB01000002">
    <property type="protein sequence ID" value="TBN54546.1"/>
    <property type="molecule type" value="Genomic_DNA"/>
</dbReference>
<dbReference type="InterPro" id="IPR013752">
    <property type="entry name" value="KPA_reductase"/>
</dbReference>
<evidence type="ECO:0000256" key="2">
    <source>
        <dbReference type="ARBA" id="ARBA00004994"/>
    </source>
</evidence>
<evidence type="ECO:0000259" key="11">
    <source>
        <dbReference type="Pfam" id="PF02558"/>
    </source>
</evidence>
<evidence type="ECO:0000313" key="13">
    <source>
        <dbReference type="EMBL" id="TBN54546.1"/>
    </source>
</evidence>
<comment type="pathway">
    <text evidence="2">Cofactor biosynthesis; (R)-pantothenate biosynthesis; (R)-pantoate from 3-methyl-2-oxobutanoate: step 2/2.</text>
</comment>
<feature type="domain" description="Ketopantoate reductase C-terminal" evidence="12">
    <location>
        <begin position="196"/>
        <end position="317"/>
    </location>
</feature>
<dbReference type="PANTHER" id="PTHR21708">
    <property type="entry name" value="PROBABLE 2-DEHYDROPANTOATE 2-REDUCTASE"/>
    <property type="match status" value="1"/>
</dbReference>
<dbReference type="Gene3D" id="3.40.50.720">
    <property type="entry name" value="NAD(P)-binding Rossmann-like Domain"/>
    <property type="match status" value="1"/>
</dbReference>
<dbReference type="Proteomes" id="UP000291613">
    <property type="component" value="Unassembled WGS sequence"/>
</dbReference>
<dbReference type="EC" id="1.1.1.169" evidence="4"/>
<comment type="similarity">
    <text evidence="3">Belongs to the ketopantoate reductase family.</text>
</comment>
<evidence type="ECO:0000313" key="14">
    <source>
        <dbReference type="Proteomes" id="UP000291613"/>
    </source>
</evidence>
<comment type="caution">
    <text evidence="13">The sequence shown here is derived from an EMBL/GenBank/DDBJ whole genome shotgun (WGS) entry which is preliminary data.</text>
</comment>
<dbReference type="FunFam" id="3.40.50.720:FF:000307">
    <property type="entry name" value="2-dehydropantoate 2-reductase"/>
    <property type="match status" value="1"/>
</dbReference>
<dbReference type="GO" id="GO:0008677">
    <property type="term" value="F:2-dehydropantoate 2-reductase activity"/>
    <property type="evidence" value="ECO:0007669"/>
    <property type="project" value="UniProtKB-EC"/>
</dbReference>
<evidence type="ECO:0000256" key="8">
    <source>
        <dbReference type="ARBA" id="ARBA00023002"/>
    </source>
</evidence>
<dbReference type="NCBIfam" id="NF005089">
    <property type="entry name" value="PRK06522.1-4"/>
    <property type="match status" value="1"/>
</dbReference>
<evidence type="ECO:0000256" key="1">
    <source>
        <dbReference type="ARBA" id="ARBA00002919"/>
    </source>
</evidence>
<keyword evidence="14" id="KW-1185">Reference proteome</keyword>
<accession>A0A4V2JEA7</accession>
<dbReference type="InterPro" id="IPR008927">
    <property type="entry name" value="6-PGluconate_DH-like_C_sf"/>
</dbReference>
<name>A0A4V2JEA7_9HYPH</name>
<dbReference type="InterPro" id="IPR013332">
    <property type="entry name" value="KPR_N"/>
</dbReference>
<dbReference type="SUPFAM" id="SSF51735">
    <property type="entry name" value="NAD(P)-binding Rossmann-fold domains"/>
    <property type="match status" value="1"/>
</dbReference>
<evidence type="ECO:0000256" key="5">
    <source>
        <dbReference type="ARBA" id="ARBA00019465"/>
    </source>
</evidence>
<gene>
    <name evidence="13" type="ORF">EYR15_06890</name>
</gene>
<dbReference type="UniPathway" id="UPA00028">
    <property type="reaction ID" value="UER00004"/>
</dbReference>
<sequence>MKVCIYGAGAIGGYMAVMMKQAGIDVSLVARGPHLAAIRENGLKLIIDGEEKVAQMPATKVAAELGPQDFVVIGLKAHQAWEAAEDLAPLLGRDTAVVTAQNGVPWWYFYGIDGPHANKRLSTVDPGDRQWNAIGPERVIGSTVYPATEIAEPGIIKHIYGDTFGLGEPDRTKTARLKAFGGALDASGLKARYYDDIRDDIWLKLWGNLCFNPISALTRATLDVVATDPGTRAIAKSMMLEAQAIGEKVGATFKVDVERRINGAAKVGAHRTSMLQDVEAGKPIELDALLSSVQEMGRLVDVPTPNVDIVLALAKQMGRSLDIYPTFPEEAVQAEEPKLAAAG</sequence>
<dbReference type="SUPFAM" id="SSF48179">
    <property type="entry name" value="6-phosphogluconate dehydrogenase C-terminal domain-like"/>
    <property type="match status" value="1"/>
</dbReference>
<dbReference type="Pfam" id="PF08546">
    <property type="entry name" value="ApbA_C"/>
    <property type="match status" value="1"/>
</dbReference>
<proteinExistence type="inferred from homology"/>